<reference evidence="1 2" key="1">
    <citation type="journal article" date="2024" name="G3 (Bethesda)">
        <title>Genome assembly of Hibiscus sabdariffa L. provides insights into metabolisms of medicinal natural products.</title>
        <authorList>
            <person name="Kim T."/>
        </authorList>
    </citation>
    <scope>NUCLEOTIDE SEQUENCE [LARGE SCALE GENOMIC DNA]</scope>
    <source>
        <strain evidence="1">TK-2024</strain>
        <tissue evidence="1">Old leaves</tissue>
    </source>
</reference>
<name>A0ABR2U3Y1_9ROSI</name>
<protein>
    <recommendedName>
        <fullName evidence="3">Polyprotein</fullName>
    </recommendedName>
</protein>
<dbReference type="Proteomes" id="UP001396334">
    <property type="component" value="Unassembled WGS sequence"/>
</dbReference>
<proteinExistence type="predicted"/>
<keyword evidence="2" id="KW-1185">Reference proteome</keyword>
<sequence length="236" mass="26954">MMWNQFFSIEDDLSDQSVFAIQSLEEEQEDVETDWSSEAVYMLQHRISSNSSMVPITHVQAAVYLEKYFTSASDQTFKTTLTSKPITIQFFPGCSIKTTVLGSSLPGKDLVMGFDLYTKMKHLRILPTGIKYKGMHKTFVDIPRLFLTSSAETISMIIKELKDKACSDSHDEFLSNCHHPLWKNDEFFVKLPFKKNEDINPTKASHSGMNPDHQRLAEAECKELLQQDLIEPSDSQ</sequence>
<evidence type="ECO:0000313" key="2">
    <source>
        <dbReference type="Proteomes" id="UP001396334"/>
    </source>
</evidence>
<accession>A0ABR2U3Y1</accession>
<dbReference type="EMBL" id="JBBPBN010000003">
    <property type="protein sequence ID" value="KAK9044315.1"/>
    <property type="molecule type" value="Genomic_DNA"/>
</dbReference>
<evidence type="ECO:0000313" key="1">
    <source>
        <dbReference type="EMBL" id="KAK9044315.1"/>
    </source>
</evidence>
<organism evidence="1 2">
    <name type="scientific">Hibiscus sabdariffa</name>
    <name type="common">roselle</name>
    <dbReference type="NCBI Taxonomy" id="183260"/>
    <lineage>
        <taxon>Eukaryota</taxon>
        <taxon>Viridiplantae</taxon>
        <taxon>Streptophyta</taxon>
        <taxon>Embryophyta</taxon>
        <taxon>Tracheophyta</taxon>
        <taxon>Spermatophyta</taxon>
        <taxon>Magnoliopsida</taxon>
        <taxon>eudicotyledons</taxon>
        <taxon>Gunneridae</taxon>
        <taxon>Pentapetalae</taxon>
        <taxon>rosids</taxon>
        <taxon>malvids</taxon>
        <taxon>Malvales</taxon>
        <taxon>Malvaceae</taxon>
        <taxon>Malvoideae</taxon>
        <taxon>Hibiscus</taxon>
    </lineage>
</organism>
<evidence type="ECO:0008006" key="3">
    <source>
        <dbReference type="Google" id="ProtNLM"/>
    </source>
</evidence>
<comment type="caution">
    <text evidence="1">The sequence shown here is derived from an EMBL/GenBank/DDBJ whole genome shotgun (WGS) entry which is preliminary data.</text>
</comment>
<gene>
    <name evidence="1" type="ORF">V6N11_072626</name>
</gene>